<sequence length="220" mass="23333">MTSDAVFVWTHGCPTTDPVVAGRLVASGPSHVFNYGRSYLANPAAISLFTPELPLAPGAHQPLPGLTLPGCLRDGSPDGWGRRVIEHHLKVSENSLSEIDYMLASGSNRLGAIDFQESATQYVPRGSQASLDELVDAAELIQAGKELPPELDAAIAHGTTIGGARPKVLVRGADGVQWIAKLSTSSDFVQSQPNAEAMCLELARRVGIEVPQWRITSSNG</sequence>
<dbReference type="GO" id="GO:0005829">
    <property type="term" value="C:cytosol"/>
    <property type="evidence" value="ECO:0007669"/>
    <property type="project" value="TreeGrafter"/>
</dbReference>
<name>A0A4P7UB55_9ACTN</name>
<dbReference type="InterPro" id="IPR052028">
    <property type="entry name" value="HipA_Ser/Thr_kinase"/>
</dbReference>
<evidence type="ECO:0000259" key="5">
    <source>
        <dbReference type="Pfam" id="PF13657"/>
    </source>
</evidence>
<feature type="domain" description="HipA-like C-terminal" evidence="4">
    <location>
        <begin position="160"/>
        <end position="217"/>
    </location>
</feature>
<dbReference type="OrthoDB" id="3182374at2"/>
<comment type="similarity">
    <text evidence="1">Belongs to the HipA Ser/Thr kinase family.</text>
</comment>
<keyword evidence="2" id="KW-0808">Transferase</keyword>
<dbReference type="InterPro" id="IPR012893">
    <property type="entry name" value="HipA-like_C"/>
</dbReference>
<dbReference type="Pfam" id="PF13657">
    <property type="entry name" value="Couple_hipA"/>
    <property type="match status" value="1"/>
</dbReference>
<organism evidence="6 7">
    <name type="scientific">Nocardioides daphniae</name>
    <dbReference type="NCBI Taxonomy" id="402297"/>
    <lineage>
        <taxon>Bacteria</taxon>
        <taxon>Bacillati</taxon>
        <taxon>Actinomycetota</taxon>
        <taxon>Actinomycetes</taxon>
        <taxon>Propionibacteriales</taxon>
        <taxon>Nocardioidaceae</taxon>
        <taxon>Nocardioides</taxon>
    </lineage>
</organism>
<dbReference type="Pfam" id="PF07804">
    <property type="entry name" value="HipA_C"/>
    <property type="match status" value="1"/>
</dbReference>
<dbReference type="Proteomes" id="UP000297025">
    <property type="component" value="Chromosome"/>
</dbReference>
<evidence type="ECO:0000256" key="1">
    <source>
        <dbReference type="ARBA" id="ARBA00010164"/>
    </source>
</evidence>
<evidence type="ECO:0008006" key="8">
    <source>
        <dbReference type="Google" id="ProtNLM"/>
    </source>
</evidence>
<proteinExistence type="inferred from homology"/>
<dbReference type="EMBL" id="CP038462">
    <property type="protein sequence ID" value="QCC76149.1"/>
    <property type="molecule type" value="Genomic_DNA"/>
</dbReference>
<evidence type="ECO:0000313" key="6">
    <source>
        <dbReference type="EMBL" id="QCC76149.1"/>
    </source>
</evidence>
<evidence type="ECO:0000313" key="7">
    <source>
        <dbReference type="Proteomes" id="UP000297025"/>
    </source>
</evidence>
<dbReference type="GO" id="GO:0004674">
    <property type="term" value="F:protein serine/threonine kinase activity"/>
    <property type="evidence" value="ECO:0007669"/>
    <property type="project" value="TreeGrafter"/>
</dbReference>
<evidence type="ECO:0000259" key="4">
    <source>
        <dbReference type="Pfam" id="PF07804"/>
    </source>
</evidence>
<dbReference type="AlphaFoldDB" id="A0A4P7UB55"/>
<evidence type="ECO:0000256" key="2">
    <source>
        <dbReference type="ARBA" id="ARBA00022679"/>
    </source>
</evidence>
<protein>
    <recommendedName>
        <fullName evidence="8">Type II toxin-antitoxin system HipA family toxin</fullName>
    </recommendedName>
</protein>
<dbReference type="KEGG" id="ndp:E2C04_01130"/>
<evidence type="ECO:0000256" key="3">
    <source>
        <dbReference type="ARBA" id="ARBA00022777"/>
    </source>
</evidence>
<dbReference type="PANTHER" id="PTHR37419:SF8">
    <property type="entry name" value="TOXIN YJJJ"/>
    <property type="match status" value="1"/>
</dbReference>
<feature type="domain" description="HipA N-terminal subdomain 1" evidence="5">
    <location>
        <begin position="20"/>
        <end position="115"/>
    </location>
</feature>
<accession>A0A4P7UB55</accession>
<dbReference type="PANTHER" id="PTHR37419">
    <property type="entry name" value="SERINE/THREONINE-PROTEIN KINASE TOXIN HIPA"/>
    <property type="match status" value="1"/>
</dbReference>
<keyword evidence="3" id="KW-0418">Kinase</keyword>
<gene>
    <name evidence="6" type="ORF">E2C04_01130</name>
</gene>
<reference evidence="6 7" key="1">
    <citation type="journal article" date="2008" name="Int. J. Syst. Evol. Microbiol.">
        <title>Nocardioides daphniae sp. nov., isolated from Daphnia cucullata (Crustacea: Cladocera).</title>
        <authorList>
            <person name="Toth E.M."/>
            <person name="Keki Z."/>
            <person name="Homonnay Z.G."/>
            <person name="Borsodi A.K."/>
            <person name="Marialigeti K."/>
            <person name="Schumann P."/>
        </authorList>
    </citation>
    <scope>NUCLEOTIDE SEQUENCE [LARGE SCALE GENOMIC DNA]</scope>
    <source>
        <strain evidence="6 7">JCM 16608</strain>
    </source>
</reference>
<dbReference type="InterPro" id="IPR017508">
    <property type="entry name" value="HipA_N1"/>
</dbReference>